<dbReference type="Pfam" id="PF06114">
    <property type="entry name" value="Peptidase_M78"/>
    <property type="match status" value="1"/>
</dbReference>
<gene>
    <name evidence="2" type="ORF">LX15_004774</name>
</gene>
<evidence type="ECO:0000259" key="1">
    <source>
        <dbReference type="Pfam" id="PF06114"/>
    </source>
</evidence>
<evidence type="ECO:0000313" key="2">
    <source>
        <dbReference type="EMBL" id="MCP2261054.1"/>
    </source>
</evidence>
<dbReference type="EMBL" id="JAMTCP010000035">
    <property type="protein sequence ID" value="MCP2261054.1"/>
    <property type="molecule type" value="Genomic_DNA"/>
</dbReference>
<dbReference type="Proteomes" id="UP001205311">
    <property type="component" value="Unassembled WGS sequence"/>
</dbReference>
<comment type="caution">
    <text evidence="2">The sequence shown here is derived from an EMBL/GenBank/DDBJ whole genome shotgun (WGS) entry which is preliminary data.</text>
</comment>
<sequence length="164" mass="18129">MPSVSCVPPIACTRGHPPYDPVAHARRLGLTIVQSHAVDGWGDYREGVIRLHPALTTVERRVTIAHEIVHHERGDDGAYCTSWHERRGELRVHECAAARLLPVCALAYAVRVVGDEGPSSRPALADVLDVDQYTLSVRLDHLTAADHAYIRSAVRRAGLWHRAL</sequence>
<organism evidence="2 3">
    <name type="scientific">Streptoalloteichus tenebrarius (strain ATCC 17920 / DSM 40477 / JCM 4838 / CBS 697.72 / NBRC 16177 / NCIMB 11028 / NRRL B-12390 / A12253. 1 / ISP 5477)</name>
    <name type="common">Streptomyces tenebrarius</name>
    <dbReference type="NCBI Taxonomy" id="1933"/>
    <lineage>
        <taxon>Bacteria</taxon>
        <taxon>Bacillati</taxon>
        <taxon>Actinomycetota</taxon>
        <taxon>Actinomycetes</taxon>
        <taxon>Pseudonocardiales</taxon>
        <taxon>Pseudonocardiaceae</taxon>
        <taxon>Streptoalloteichus</taxon>
    </lineage>
</organism>
<dbReference type="Gene3D" id="1.10.10.2910">
    <property type="match status" value="1"/>
</dbReference>
<protein>
    <recommendedName>
        <fullName evidence="1">IrrE N-terminal-like domain-containing protein</fullName>
    </recommendedName>
</protein>
<feature type="domain" description="IrrE N-terminal-like" evidence="1">
    <location>
        <begin position="38"/>
        <end position="108"/>
    </location>
</feature>
<evidence type="ECO:0000313" key="3">
    <source>
        <dbReference type="Proteomes" id="UP001205311"/>
    </source>
</evidence>
<proteinExistence type="predicted"/>
<reference evidence="2 3" key="1">
    <citation type="submission" date="2022-06" db="EMBL/GenBank/DDBJ databases">
        <title>Genomic Encyclopedia of Archaeal and Bacterial Type Strains, Phase II (KMG-II): from individual species to whole genera.</title>
        <authorList>
            <person name="Goeker M."/>
        </authorList>
    </citation>
    <scope>NUCLEOTIDE SEQUENCE [LARGE SCALE GENOMIC DNA]</scope>
    <source>
        <strain evidence="2 3">DSM 40477</strain>
    </source>
</reference>
<keyword evidence="3" id="KW-1185">Reference proteome</keyword>
<name>A0ABT1HZX4_STRSD</name>
<dbReference type="InterPro" id="IPR010359">
    <property type="entry name" value="IrrE_HExxH"/>
</dbReference>
<accession>A0ABT1HZX4</accession>